<keyword evidence="3" id="KW-1185">Reference proteome</keyword>
<name>A0A3S3PGQ7_9RHOB</name>
<keyword evidence="1" id="KW-0812">Transmembrane</keyword>
<keyword evidence="1" id="KW-0472">Membrane</keyword>
<comment type="caution">
    <text evidence="2">The sequence shown here is derived from an EMBL/GenBank/DDBJ whole genome shotgun (WGS) entry which is preliminary data.</text>
</comment>
<gene>
    <name evidence="2" type="ORF">EOW66_07445</name>
</gene>
<feature type="transmembrane region" description="Helical" evidence="1">
    <location>
        <begin position="294"/>
        <end position="317"/>
    </location>
</feature>
<proteinExistence type="predicted"/>
<evidence type="ECO:0000313" key="2">
    <source>
        <dbReference type="EMBL" id="RWR53533.1"/>
    </source>
</evidence>
<evidence type="ECO:0000313" key="3">
    <source>
        <dbReference type="Proteomes" id="UP000288071"/>
    </source>
</evidence>
<dbReference type="RefSeq" id="WP_128155787.1">
    <property type="nucleotide sequence ID" value="NZ_JBHSOM010000009.1"/>
</dbReference>
<accession>A0A3S3PGQ7</accession>
<reference evidence="2" key="1">
    <citation type="submission" date="2019-01" db="EMBL/GenBank/DDBJ databases">
        <title>Sinorhodobacter populi sp. nov. isolated from the symptomatic bark tissue of Populus euramericana canker.</title>
        <authorList>
            <person name="Xu G."/>
        </authorList>
    </citation>
    <scope>NUCLEOTIDE SEQUENCE [LARGE SCALE GENOMIC DNA]</scope>
    <source>
        <strain evidence="2">CGMCC 1.12963</strain>
    </source>
</reference>
<dbReference type="EMBL" id="SAVA01000003">
    <property type="protein sequence ID" value="RWR53533.1"/>
    <property type="molecule type" value="Genomic_DNA"/>
</dbReference>
<dbReference type="AlphaFoldDB" id="A0A3S3PGQ7"/>
<protein>
    <submittedName>
        <fullName evidence="2">Uncharacterized protein</fullName>
    </submittedName>
</protein>
<organism evidence="2 3">
    <name type="scientific">Paenirhodobacter huangdaonensis</name>
    <dbReference type="NCBI Taxonomy" id="2501515"/>
    <lineage>
        <taxon>Bacteria</taxon>
        <taxon>Pseudomonadati</taxon>
        <taxon>Pseudomonadota</taxon>
        <taxon>Alphaproteobacteria</taxon>
        <taxon>Rhodobacterales</taxon>
        <taxon>Rhodobacter group</taxon>
        <taxon>Paenirhodobacter</taxon>
    </lineage>
</organism>
<keyword evidence="1" id="KW-1133">Transmembrane helix</keyword>
<evidence type="ECO:0000256" key="1">
    <source>
        <dbReference type="SAM" id="Phobius"/>
    </source>
</evidence>
<sequence length="344" mass="35636">MIRAAARLALAFWAVACLAGALWGLAQNPLAAPFVDRSLTEARAVLTWATAREATPDWLLPRLSAAIAADDPDEVALLRDIGRDHAIPIPPDLAAEAEALIARHESLQAQAGACLQCMADISTCPSLTLVAVCALPFELSPAGDVAALGRQGANLVTGQDFDGIEAGLAAVGLAATLVAIPSLGTSVPVKIGASVLRVARKARALSPGMTGALRLAARGSGRIERLTAFASDATRIAAQTSPAEALRVLRLADSPAELSRLARLADAAGPDTRKALAVLGKARSLRMLHRLSDLAVMTAGFLLSIAAQTGTLIGAILKLMLRRALRRPPPRHLPPGLRTRPGPG</sequence>
<reference evidence="2" key="2">
    <citation type="submission" date="2019-01" db="EMBL/GenBank/DDBJ databases">
        <authorList>
            <person name="Li Y."/>
        </authorList>
    </citation>
    <scope>NUCLEOTIDE SEQUENCE [LARGE SCALE GENOMIC DNA]</scope>
    <source>
        <strain evidence="2">CGMCC 1.12963</strain>
    </source>
</reference>
<dbReference type="Proteomes" id="UP000288071">
    <property type="component" value="Unassembled WGS sequence"/>
</dbReference>